<keyword evidence="4" id="KW-1185">Reference proteome</keyword>
<evidence type="ECO:0000313" key="4">
    <source>
        <dbReference type="Proteomes" id="UP000002051"/>
    </source>
</evidence>
<dbReference type="EnsemblPlants" id="KEH31488">
    <property type="protein sequence ID" value="KEH31488"/>
    <property type="gene ID" value="MTR_4g094955"/>
</dbReference>
<gene>
    <name evidence="2" type="ordered locus">MTR_4g094955</name>
</gene>
<organism evidence="2 4">
    <name type="scientific">Medicago truncatula</name>
    <name type="common">Barrel medic</name>
    <name type="synonym">Medicago tribuloides</name>
    <dbReference type="NCBI Taxonomy" id="3880"/>
    <lineage>
        <taxon>Eukaryota</taxon>
        <taxon>Viridiplantae</taxon>
        <taxon>Streptophyta</taxon>
        <taxon>Embryophyta</taxon>
        <taxon>Tracheophyta</taxon>
        <taxon>Spermatophyta</taxon>
        <taxon>Magnoliopsida</taxon>
        <taxon>eudicotyledons</taxon>
        <taxon>Gunneridae</taxon>
        <taxon>Pentapetalae</taxon>
        <taxon>rosids</taxon>
        <taxon>fabids</taxon>
        <taxon>Fabales</taxon>
        <taxon>Fabaceae</taxon>
        <taxon>Papilionoideae</taxon>
        <taxon>50 kb inversion clade</taxon>
        <taxon>NPAAA clade</taxon>
        <taxon>Hologalegina</taxon>
        <taxon>IRL clade</taxon>
        <taxon>Trifolieae</taxon>
        <taxon>Medicago</taxon>
    </lineage>
</organism>
<dbReference type="HOGENOM" id="CLU_2982071_0_0_1"/>
<name>A0A072UR21_MEDTR</name>
<feature type="region of interest" description="Disordered" evidence="1">
    <location>
        <begin position="1"/>
        <end position="27"/>
    </location>
</feature>
<reference evidence="3" key="3">
    <citation type="submission" date="2015-04" db="UniProtKB">
        <authorList>
            <consortium name="EnsemblPlants"/>
        </authorList>
    </citation>
    <scope>IDENTIFICATION</scope>
    <source>
        <strain evidence="3">cv. Jemalong A17</strain>
    </source>
</reference>
<reference evidence="2 4" key="1">
    <citation type="journal article" date="2011" name="Nature">
        <title>The Medicago genome provides insight into the evolution of rhizobial symbioses.</title>
        <authorList>
            <person name="Young N.D."/>
            <person name="Debelle F."/>
            <person name="Oldroyd G.E."/>
            <person name="Geurts R."/>
            <person name="Cannon S.B."/>
            <person name="Udvardi M.K."/>
            <person name="Benedito V.A."/>
            <person name="Mayer K.F."/>
            <person name="Gouzy J."/>
            <person name="Schoof H."/>
            <person name="Van de Peer Y."/>
            <person name="Proost S."/>
            <person name="Cook D.R."/>
            <person name="Meyers B.C."/>
            <person name="Spannagl M."/>
            <person name="Cheung F."/>
            <person name="De Mita S."/>
            <person name="Krishnakumar V."/>
            <person name="Gundlach H."/>
            <person name="Zhou S."/>
            <person name="Mudge J."/>
            <person name="Bharti A.K."/>
            <person name="Murray J.D."/>
            <person name="Naoumkina M.A."/>
            <person name="Rosen B."/>
            <person name="Silverstein K.A."/>
            <person name="Tang H."/>
            <person name="Rombauts S."/>
            <person name="Zhao P.X."/>
            <person name="Zhou P."/>
            <person name="Barbe V."/>
            <person name="Bardou P."/>
            <person name="Bechner M."/>
            <person name="Bellec A."/>
            <person name="Berger A."/>
            <person name="Berges H."/>
            <person name="Bidwell S."/>
            <person name="Bisseling T."/>
            <person name="Choisne N."/>
            <person name="Couloux A."/>
            <person name="Denny R."/>
            <person name="Deshpande S."/>
            <person name="Dai X."/>
            <person name="Doyle J.J."/>
            <person name="Dudez A.M."/>
            <person name="Farmer A.D."/>
            <person name="Fouteau S."/>
            <person name="Franken C."/>
            <person name="Gibelin C."/>
            <person name="Gish J."/>
            <person name="Goldstein S."/>
            <person name="Gonzalez A.J."/>
            <person name="Green P.J."/>
            <person name="Hallab A."/>
            <person name="Hartog M."/>
            <person name="Hua A."/>
            <person name="Humphray S.J."/>
            <person name="Jeong D.H."/>
            <person name="Jing Y."/>
            <person name="Jocker A."/>
            <person name="Kenton S.M."/>
            <person name="Kim D.J."/>
            <person name="Klee K."/>
            <person name="Lai H."/>
            <person name="Lang C."/>
            <person name="Lin S."/>
            <person name="Macmil S.L."/>
            <person name="Magdelenat G."/>
            <person name="Matthews L."/>
            <person name="McCorrison J."/>
            <person name="Monaghan E.L."/>
            <person name="Mun J.H."/>
            <person name="Najar F.Z."/>
            <person name="Nicholson C."/>
            <person name="Noirot C."/>
            <person name="O'Bleness M."/>
            <person name="Paule C.R."/>
            <person name="Poulain J."/>
            <person name="Prion F."/>
            <person name="Qin B."/>
            <person name="Qu C."/>
            <person name="Retzel E.F."/>
            <person name="Riddle C."/>
            <person name="Sallet E."/>
            <person name="Samain S."/>
            <person name="Samson N."/>
            <person name="Sanders I."/>
            <person name="Saurat O."/>
            <person name="Scarpelli C."/>
            <person name="Schiex T."/>
            <person name="Segurens B."/>
            <person name="Severin A.J."/>
            <person name="Sherrier D.J."/>
            <person name="Shi R."/>
            <person name="Sims S."/>
            <person name="Singer S.R."/>
            <person name="Sinharoy S."/>
            <person name="Sterck L."/>
            <person name="Viollet A."/>
            <person name="Wang B.B."/>
            <person name="Wang K."/>
            <person name="Wang M."/>
            <person name="Wang X."/>
            <person name="Warfsmann J."/>
            <person name="Weissenbach J."/>
            <person name="White D.D."/>
            <person name="White J.D."/>
            <person name="Wiley G.B."/>
            <person name="Wincker P."/>
            <person name="Xing Y."/>
            <person name="Yang L."/>
            <person name="Yao Z."/>
            <person name="Ying F."/>
            <person name="Zhai J."/>
            <person name="Zhou L."/>
            <person name="Zuber A."/>
            <person name="Denarie J."/>
            <person name="Dixon R.A."/>
            <person name="May G.D."/>
            <person name="Schwartz D.C."/>
            <person name="Rogers J."/>
            <person name="Quetier F."/>
            <person name="Town C.D."/>
            <person name="Roe B.A."/>
        </authorList>
    </citation>
    <scope>NUCLEOTIDE SEQUENCE [LARGE SCALE GENOMIC DNA]</scope>
    <source>
        <strain evidence="2">A17</strain>
        <strain evidence="3 4">cv. Jemalong A17</strain>
    </source>
</reference>
<evidence type="ECO:0000313" key="3">
    <source>
        <dbReference type="EnsemblPlants" id="KEH31488"/>
    </source>
</evidence>
<dbReference type="AlphaFoldDB" id="A0A072UR21"/>
<feature type="compositionally biased region" description="Polar residues" evidence="1">
    <location>
        <begin position="1"/>
        <end position="10"/>
    </location>
</feature>
<proteinExistence type="predicted"/>
<protein>
    <submittedName>
        <fullName evidence="2 3">Uncharacterized protein</fullName>
    </submittedName>
</protein>
<evidence type="ECO:0000256" key="1">
    <source>
        <dbReference type="SAM" id="MobiDB-lite"/>
    </source>
</evidence>
<dbReference type="EMBL" id="CM001220">
    <property type="protein sequence ID" value="KEH31488.1"/>
    <property type="molecule type" value="Genomic_DNA"/>
</dbReference>
<dbReference type="Proteomes" id="UP000002051">
    <property type="component" value="Chromosome 4"/>
</dbReference>
<reference evidence="2 4" key="2">
    <citation type="journal article" date="2014" name="BMC Genomics">
        <title>An improved genome release (version Mt4.0) for the model legume Medicago truncatula.</title>
        <authorList>
            <person name="Tang H."/>
            <person name="Krishnakumar V."/>
            <person name="Bidwell S."/>
            <person name="Rosen B."/>
            <person name="Chan A."/>
            <person name="Zhou S."/>
            <person name="Gentzbittel L."/>
            <person name="Childs K.L."/>
            <person name="Yandell M."/>
            <person name="Gundlach H."/>
            <person name="Mayer K.F."/>
            <person name="Schwartz D.C."/>
            <person name="Town C.D."/>
        </authorList>
    </citation>
    <scope>GENOME REANNOTATION</scope>
    <source>
        <strain evidence="2">A17</strain>
        <strain evidence="3 4">cv. Jemalong A17</strain>
    </source>
</reference>
<evidence type="ECO:0000313" key="2">
    <source>
        <dbReference type="EMBL" id="KEH31488.1"/>
    </source>
</evidence>
<accession>A0A072UR21</accession>
<sequence length="58" mass="6739">MLPSHSSNRPRVTGKQRQLGKEKSRRIKGSQFPIADISIIVPDNRNQLWYIKLQLQLP</sequence>